<dbReference type="PANTHER" id="PTHR12526:SF630">
    <property type="entry name" value="GLYCOSYLTRANSFERASE"/>
    <property type="match status" value="1"/>
</dbReference>
<name>A0ABR8CLJ4_9NOST</name>
<dbReference type="InterPro" id="IPR028098">
    <property type="entry name" value="Glyco_trans_4-like_N"/>
</dbReference>
<gene>
    <name evidence="3" type="ORF">H6G18_04580</name>
</gene>
<evidence type="ECO:0000259" key="1">
    <source>
        <dbReference type="Pfam" id="PF00534"/>
    </source>
</evidence>
<dbReference type="Gene3D" id="3.40.50.2000">
    <property type="entry name" value="Glycogen Phosphorylase B"/>
    <property type="match status" value="2"/>
</dbReference>
<sequence length="366" mass="40903">MIALTSLCAEGTPVLVLEMCRWWLAHNIQPMVVTLNAEPTDLVSEFQQLGIQIHSLNISNYGYRRYGQIILKFYRICHQFQPDALLSMPLGWHTFIAYGARLAGVRRIAAHAGNYPPYWTGTAFQKFRFLIQLGRPVTDILICCSDYVRQGVIKYLGVPESETVTIYNGCPLEQFYQSNSPLQFPSNHVLNIGMVARLEKHKDQPTLIRTAHILKERGMLFKVQLIGEGSRRGEYETLIQQEQVEDCVYLLGMRRDIPKLLSEMDIFIFSAKPDEGLGVALIEAMATGVPIVATAVGACQEVLDQGNLGLLVKPHDSQALANGIIEILSNPKSAKSRAELAQKKVFREFTIENMAKSYASCLGLGV</sequence>
<accession>A0ABR8CLJ4</accession>
<dbReference type="Pfam" id="PF00534">
    <property type="entry name" value="Glycos_transf_1"/>
    <property type="match status" value="1"/>
</dbReference>
<dbReference type="Proteomes" id="UP000607281">
    <property type="component" value="Unassembled WGS sequence"/>
</dbReference>
<proteinExistence type="predicted"/>
<evidence type="ECO:0000259" key="2">
    <source>
        <dbReference type="Pfam" id="PF13439"/>
    </source>
</evidence>
<organism evidence="3 4">
    <name type="scientific">Anabaena subtropica FACHB-260</name>
    <dbReference type="NCBI Taxonomy" id="2692884"/>
    <lineage>
        <taxon>Bacteria</taxon>
        <taxon>Bacillati</taxon>
        <taxon>Cyanobacteriota</taxon>
        <taxon>Cyanophyceae</taxon>
        <taxon>Nostocales</taxon>
        <taxon>Nostocaceae</taxon>
        <taxon>Anabaena</taxon>
    </lineage>
</organism>
<dbReference type="InterPro" id="IPR001296">
    <property type="entry name" value="Glyco_trans_1"/>
</dbReference>
<dbReference type="PANTHER" id="PTHR12526">
    <property type="entry name" value="GLYCOSYLTRANSFERASE"/>
    <property type="match status" value="1"/>
</dbReference>
<dbReference type="EMBL" id="JACJRF010000005">
    <property type="protein sequence ID" value="MBD2343423.1"/>
    <property type="molecule type" value="Genomic_DNA"/>
</dbReference>
<evidence type="ECO:0000313" key="4">
    <source>
        <dbReference type="Proteomes" id="UP000607281"/>
    </source>
</evidence>
<reference evidence="3 4" key="1">
    <citation type="journal article" date="2020" name="ISME J.">
        <title>Comparative genomics reveals insights into cyanobacterial evolution and habitat adaptation.</title>
        <authorList>
            <person name="Chen M.Y."/>
            <person name="Teng W.K."/>
            <person name="Zhao L."/>
            <person name="Hu C.X."/>
            <person name="Zhou Y.K."/>
            <person name="Han B.P."/>
            <person name="Song L.R."/>
            <person name="Shu W.S."/>
        </authorList>
    </citation>
    <scope>NUCLEOTIDE SEQUENCE [LARGE SCALE GENOMIC DNA]</scope>
    <source>
        <strain evidence="3 4">FACHB-260</strain>
    </source>
</reference>
<dbReference type="SUPFAM" id="SSF53756">
    <property type="entry name" value="UDP-Glycosyltransferase/glycogen phosphorylase"/>
    <property type="match status" value="1"/>
</dbReference>
<comment type="caution">
    <text evidence="3">The sequence shown here is derived from an EMBL/GenBank/DDBJ whole genome shotgun (WGS) entry which is preliminary data.</text>
</comment>
<feature type="domain" description="Glycosyl transferase family 1" evidence="1">
    <location>
        <begin position="192"/>
        <end position="343"/>
    </location>
</feature>
<evidence type="ECO:0000313" key="3">
    <source>
        <dbReference type="EMBL" id="MBD2343423.1"/>
    </source>
</evidence>
<dbReference type="Pfam" id="PF13439">
    <property type="entry name" value="Glyco_transf_4"/>
    <property type="match status" value="1"/>
</dbReference>
<protein>
    <submittedName>
        <fullName evidence="3">Glycosyltransferase</fullName>
    </submittedName>
</protein>
<keyword evidence="4" id="KW-1185">Reference proteome</keyword>
<feature type="domain" description="Glycosyltransferase subfamily 4-like N-terminal" evidence="2">
    <location>
        <begin position="11"/>
        <end position="173"/>
    </location>
</feature>